<reference evidence="7 8" key="1">
    <citation type="submission" date="2017-06" db="EMBL/GenBank/DDBJ databases">
        <authorList>
            <person name="Kim H.J."/>
            <person name="Triplett B.A."/>
        </authorList>
    </citation>
    <scope>NUCLEOTIDE SEQUENCE [LARGE SCALE GENOMIC DNA]</scope>
    <source>
        <strain evidence="7 8">DSM 29052</strain>
    </source>
</reference>
<dbReference type="Pfam" id="PF00550">
    <property type="entry name" value="PP-binding"/>
    <property type="match status" value="1"/>
</dbReference>
<evidence type="ECO:0000256" key="1">
    <source>
        <dbReference type="ARBA" id="ARBA00022450"/>
    </source>
</evidence>
<dbReference type="Pfam" id="PF16197">
    <property type="entry name" value="KAsynt_C_assoc"/>
    <property type="match status" value="1"/>
</dbReference>
<evidence type="ECO:0000259" key="5">
    <source>
        <dbReference type="PROSITE" id="PS50075"/>
    </source>
</evidence>
<dbReference type="InterPro" id="IPR016036">
    <property type="entry name" value="Malonyl_transacylase_ACP-bd"/>
</dbReference>
<dbReference type="Gene3D" id="3.40.50.150">
    <property type="entry name" value="Vaccinia Virus protein VP39"/>
    <property type="match status" value="1"/>
</dbReference>
<dbReference type="InterPro" id="IPR057326">
    <property type="entry name" value="KR_dom"/>
</dbReference>
<dbReference type="InterPro" id="IPR020841">
    <property type="entry name" value="PKS_Beta-ketoAc_synthase_dom"/>
</dbReference>
<dbReference type="SUPFAM" id="SSF51735">
    <property type="entry name" value="NAD(P)-binding Rossmann-fold domains"/>
    <property type="match status" value="2"/>
</dbReference>
<dbReference type="SMART" id="SM00827">
    <property type="entry name" value="PKS_AT"/>
    <property type="match status" value="1"/>
</dbReference>
<dbReference type="InterPro" id="IPR013968">
    <property type="entry name" value="PKS_KR"/>
</dbReference>
<keyword evidence="3 7" id="KW-0808">Transferase</keyword>
<dbReference type="RefSeq" id="WP_089273241.1">
    <property type="nucleotide sequence ID" value="NZ_FZNN01000023.1"/>
</dbReference>
<dbReference type="Pfam" id="PF00698">
    <property type="entry name" value="Acyl_transf_1"/>
    <property type="match status" value="1"/>
</dbReference>
<dbReference type="InterPro" id="IPR001227">
    <property type="entry name" value="Ac_transferase_dom_sf"/>
</dbReference>
<dbReference type="InterPro" id="IPR016035">
    <property type="entry name" value="Acyl_Trfase/lysoPLipase"/>
</dbReference>
<name>A0A238Z441_9RHOB</name>
<protein>
    <submittedName>
        <fullName evidence="7">Acyl transferase domain-containing protein</fullName>
    </submittedName>
</protein>
<dbReference type="Pfam" id="PF00109">
    <property type="entry name" value="ketoacyl-synt"/>
    <property type="match status" value="1"/>
</dbReference>
<dbReference type="InterPro" id="IPR013217">
    <property type="entry name" value="Methyltransf_12"/>
</dbReference>
<dbReference type="InterPro" id="IPR050091">
    <property type="entry name" value="PKS_NRPS_Biosynth_Enz"/>
</dbReference>
<dbReference type="PROSITE" id="PS52004">
    <property type="entry name" value="KS3_2"/>
    <property type="match status" value="1"/>
</dbReference>
<dbReference type="SUPFAM" id="SSF53901">
    <property type="entry name" value="Thiolase-like"/>
    <property type="match status" value="1"/>
</dbReference>
<dbReference type="SUPFAM" id="SSF52151">
    <property type="entry name" value="FabD/lysophospholipase-like"/>
    <property type="match status" value="1"/>
</dbReference>
<dbReference type="InterPro" id="IPR009081">
    <property type="entry name" value="PP-bd_ACP"/>
</dbReference>
<dbReference type="InterPro" id="IPR029063">
    <property type="entry name" value="SAM-dependent_MTases_sf"/>
</dbReference>
<dbReference type="InterPro" id="IPR036736">
    <property type="entry name" value="ACP-like_sf"/>
</dbReference>
<dbReference type="PROSITE" id="PS00012">
    <property type="entry name" value="PHOSPHOPANTETHEINE"/>
    <property type="match status" value="1"/>
</dbReference>
<dbReference type="InterPro" id="IPR016039">
    <property type="entry name" value="Thiolase-like"/>
</dbReference>
<dbReference type="SMART" id="SM00825">
    <property type="entry name" value="PKS_KS"/>
    <property type="match status" value="1"/>
</dbReference>
<dbReference type="SMART" id="SM00823">
    <property type="entry name" value="PKS_PP"/>
    <property type="match status" value="1"/>
</dbReference>
<gene>
    <name evidence="7" type="ORF">SAMN06265370_12310</name>
</gene>
<dbReference type="InterPro" id="IPR036291">
    <property type="entry name" value="NAD(P)-bd_dom_sf"/>
</dbReference>
<dbReference type="InterPro" id="IPR014030">
    <property type="entry name" value="Ketoacyl_synth_N"/>
</dbReference>
<keyword evidence="8" id="KW-1185">Reference proteome</keyword>
<dbReference type="InterPro" id="IPR014031">
    <property type="entry name" value="Ketoacyl_synth_C"/>
</dbReference>
<evidence type="ECO:0000259" key="6">
    <source>
        <dbReference type="PROSITE" id="PS52004"/>
    </source>
</evidence>
<proteinExistence type="predicted"/>
<dbReference type="Gene3D" id="3.40.366.10">
    <property type="entry name" value="Malonyl-Coenzyme A Acyl Carrier Protein, domain 2"/>
    <property type="match status" value="1"/>
</dbReference>
<dbReference type="CDD" id="cd00833">
    <property type="entry name" value="PKS"/>
    <property type="match status" value="1"/>
</dbReference>
<dbReference type="Gene3D" id="3.40.50.720">
    <property type="entry name" value="NAD(P)-binding Rossmann-like Domain"/>
    <property type="match status" value="1"/>
</dbReference>
<dbReference type="SUPFAM" id="SSF53335">
    <property type="entry name" value="S-adenosyl-L-methionine-dependent methyltransferases"/>
    <property type="match status" value="1"/>
</dbReference>
<dbReference type="InterPro" id="IPR006162">
    <property type="entry name" value="Ppantetheine_attach_site"/>
</dbReference>
<dbReference type="PROSITE" id="PS50075">
    <property type="entry name" value="CARRIER"/>
    <property type="match status" value="1"/>
</dbReference>
<evidence type="ECO:0000256" key="2">
    <source>
        <dbReference type="ARBA" id="ARBA00022553"/>
    </source>
</evidence>
<keyword evidence="4" id="KW-0511">Multifunctional enzyme</keyword>
<dbReference type="Proteomes" id="UP000198417">
    <property type="component" value="Unassembled WGS sequence"/>
</dbReference>
<evidence type="ECO:0000313" key="8">
    <source>
        <dbReference type="Proteomes" id="UP000198417"/>
    </source>
</evidence>
<dbReference type="EMBL" id="FZNN01000023">
    <property type="protein sequence ID" value="SNR77709.1"/>
    <property type="molecule type" value="Genomic_DNA"/>
</dbReference>
<dbReference type="InterPro" id="IPR014043">
    <property type="entry name" value="Acyl_transferase_dom"/>
</dbReference>
<organism evidence="7 8">
    <name type="scientific">Puniceibacterium sediminis</name>
    <dbReference type="NCBI Taxonomy" id="1608407"/>
    <lineage>
        <taxon>Bacteria</taxon>
        <taxon>Pseudomonadati</taxon>
        <taxon>Pseudomonadota</taxon>
        <taxon>Alphaproteobacteria</taxon>
        <taxon>Rhodobacterales</taxon>
        <taxon>Paracoccaceae</taxon>
        <taxon>Puniceibacterium</taxon>
    </lineage>
</organism>
<keyword evidence="2" id="KW-0597">Phosphoprotein</keyword>
<keyword evidence="1" id="KW-0596">Phosphopantetheine</keyword>
<dbReference type="SUPFAM" id="SSF47336">
    <property type="entry name" value="ACP-like"/>
    <property type="match status" value="1"/>
</dbReference>
<sequence length="1856" mass="196219">MKRQNFDALQSPVSVIGAACRLPGAICDPASFWQFLDRGARLRAQRPGPARFGNPELKAPKAAAEAMYLDQVDLFDAAFFGISPREAMRMDPQHRLFLELVIEALHDADISPEALSGRSVGIYLGLYGADYAWLPEAMACPPDVHSASGGGPAFAANRVSHALNLRGPSLVVDTTCSSSLVAVHLAVSALQAQECGIAIVGGVNLILSADVAASGASAVPFPPGGQCESFARDACGAVMAEGGTVLVLQPAQDARRQARREIAHILGTAVNHDGQASSLTAPNPDAQAEVIQKAFEVAGVPVDRLAYLEAHGTGTELGDAIEIEGAAQALASLGKRSGAVGIGAIKAQLGHLEAAAGATGLLRACLSLQHRRVTGHPMAGPPHSAFANTPLLFPATEGLALETDALVGVSAFSLGGTNAHVVLGAPAPPDQRQEVSTTGPQSWTLPISARSTEALSAQVTRLEKALNAPPLRSAKLGDIAGTAARGRAGMPFRSAITANSLAQLRVGLEHVQNRLAATNLIRRVTPEYREVVFVLPGHGSQWAGMAKGLLGNDPVFDRAVARLDSQFRAHIDVSVSQLLDAANDPGSLRHALHAQPALFCVQMALAEMFMARGLQPAAFLGYSAGELPAMVLSAMLTEQEAVRLCATRAQHLAHAPEGAMLSVRLGESTVRQMLSLRAPKLELAAVNGPETVILSGPAREMAAFAQELEDQQILCIDVQVPYAFHHSAMADTSADLESSLAEGSLDWQEAQQPVYSCVLGGRLSRDRLTPSYWRAAACDTLRFDRAAQAALEDGFRTFLEISPSAALVGDLRDLFRANGSSATAIASLRRGVDDQRALAITGAELYETGAIDTPAAFNPGPGNDVALPTYAWQRQSFWWPAVPKMAPEVAKTGDEDKVTPSRVCYALQWQQSAPAPYQLTLPGPEALARIDAATKIDTETEALALYARHEPEVTQICAAFAAQALGKLSAGGPVPDASILADRLNLAAPKQRLLERFYHIAAAAGGPQDNTEARHQTLADDDPLEALSRLIEALPMARAELEMLARTGPLLADIVLDERDALDLLFPGGNASQAAALFSDSGISKVMNAMAARAVGALIADHPSGKGPRVLEIGAGTGGTTAALLPVLTRSGGAYTVTDISPTLLRHAEARFSETTAQMRFARFDITKPADPQGIAPGSFDLVVCANVLHATPDLEVSLKAVHDLLAPGGVFLLLEAVQSQALVDLTFGLTRDWWAFEDRDLRADHPLLPLPSWRNAISRTGFGSVTSLPESEALARQLESAVILARKPTVGTDAQDRTWFVIGGHPALRGAVTKALAPLSHDIIEVAAPPGELPAAFSEAGPCGIVDLRGLSHRAPEIGTASAAMSGLREVVPGVLTLVRLLAQRRGQAPMLIFPTSGATRPLACSTAVDPVQTALAALSDSLAAEHPDWDVRRPDICPATAQACAQAIVAEARTTRRDLCQTHLGAERYTPQLRPVGATPDLRPRLSPERIFVITGGLGALGLEIADWLVERGARQLLLAQRGQGSEDAATRVAALRARGVAVALHRVDLSDPEAASDFGQRLADMPLGGIVHAAGVFRDRLLMQQDWEGFEAVLSAKLFGGWETLEAISAHPKAFLIYCGSAAGLLNPAGIANYASANAFLGGLASRARSCGLNATAIAWGGWSGLGMATHQSGRWFDRWKRMGISSLSRADLFAALDLAQSGQAPPELWVMDVDWARYGQGQPEWRRSILPEALCPPQAPPVATLPPQSPSSNALDRTALARPGRGQDVIDTLRRCCLQILELGEHYDLEPDMPLADLGLDSLLAIELRSMISEVFVLDLAPTLLFDCPTLEELVLQVEHDISRDAALAPGQ</sequence>
<dbReference type="InterPro" id="IPR020806">
    <property type="entry name" value="PKS_PP-bd"/>
</dbReference>
<feature type="domain" description="Ketosynthase family 3 (KS3)" evidence="6">
    <location>
        <begin position="10"/>
        <end position="425"/>
    </location>
</feature>
<dbReference type="Pfam" id="PF08242">
    <property type="entry name" value="Methyltransf_12"/>
    <property type="match status" value="1"/>
</dbReference>
<dbReference type="OrthoDB" id="9778690at2"/>
<evidence type="ECO:0000256" key="4">
    <source>
        <dbReference type="ARBA" id="ARBA00023268"/>
    </source>
</evidence>
<dbReference type="PROSITE" id="PS51257">
    <property type="entry name" value="PROKAR_LIPOPROTEIN"/>
    <property type="match status" value="1"/>
</dbReference>
<dbReference type="PANTHER" id="PTHR43775">
    <property type="entry name" value="FATTY ACID SYNTHASE"/>
    <property type="match status" value="1"/>
</dbReference>
<dbReference type="Pfam" id="PF02801">
    <property type="entry name" value="Ketoacyl-synt_C"/>
    <property type="match status" value="1"/>
</dbReference>
<evidence type="ECO:0000256" key="3">
    <source>
        <dbReference type="ARBA" id="ARBA00022679"/>
    </source>
</evidence>
<dbReference type="PANTHER" id="PTHR43775:SF37">
    <property type="entry name" value="SI:DKEY-61P9.11"/>
    <property type="match status" value="1"/>
</dbReference>
<feature type="domain" description="Carrier" evidence="5">
    <location>
        <begin position="1768"/>
        <end position="1846"/>
    </location>
</feature>
<dbReference type="SMART" id="SM00822">
    <property type="entry name" value="PKS_KR"/>
    <property type="match status" value="1"/>
</dbReference>
<dbReference type="InterPro" id="IPR032821">
    <property type="entry name" value="PKS_assoc"/>
</dbReference>
<dbReference type="GO" id="GO:0006633">
    <property type="term" value="P:fatty acid biosynthetic process"/>
    <property type="evidence" value="ECO:0007669"/>
    <property type="project" value="TreeGrafter"/>
</dbReference>
<dbReference type="GO" id="GO:0004312">
    <property type="term" value="F:fatty acid synthase activity"/>
    <property type="evidence" value="ECO:0007669"/>
    <property type="project" value="TreeGrafter"/>
</dbReference>
<dbReference type="Gene3D" id="3.30.70.3290">
    <property type="match status" value="1"/>
</dbReference>
<dbReference type="Gene3D" id="3.40.47.10">
    <property type="match status" value="1"/>
</dbReference>
<dbReference type="Pfam" id="PF08659">
    <property type="entry name" value="KR"/>
    <property type="match status" value="1"/>
</dbReference>
<accession>A0A238Z441</accession>
<dbReference type="Gene3D" id="1.10.1200.10">
    <property type="entry name" value="ACP-like"/>
    <property type="match status" value="1"/>
</dbReference>
<dbReference type="CDD" id="cd02440">
    <property type="entry name" value="AdoMet_MTases"/>
    <property type="match status" value="1"/>
</dbReference>
<evidence type="ECO:0000313" key="7">
    <source>
        <dbReference type="EMBL" id="SNR77709.1"/>
    </source>
</evidence>
<dbReference type="SUPFAM" id="SSF55048">
    <property type="entry name" value="Probable ACP-binding domain of malonyl-CoA ACP transacylase"/>
    <property type="match status" value="1"/>
</dbReference>
<dbReference type="GO" id="GO:0031177">
    <property type="term" value="F:phosphopantetheine binding"/>
    <property type="evidence" value="ECO:0007669"/>
    <property type="project" value="InterPro"/>
</dbReference>